<keyword evidence="2" id="KW-1185">Reference proteome</keyword>
<sequence length="230" mass="27106">LGFKLLLTDQEVNLKSIGESIVMSFSEFLHEINHNLMGDFVSMSNKEINRFMKMERLLENKIARRFNVRRLDKEDFGYLIEHLYGRTGASYASYTYPLPIHKLKQETLVKRYDLIKPTRCLVEENQRYLKIERENQTTYVSYFTINSIVRELDFPSSELFYYQQQQFTFPIDTSMNVEIVTNKKALTTVRNKKKELKDLDDHAWQSNNDTGSDVMEALDSVNELEATLDQ</sequence>
<feature type="non-terminal residue" evidence="1">
    <location>
        <position position="1"/>
    </location>
</feature>
<dbReference type="Proteomes" id="UP001597399">
    <property type="component" value="Unassembled WGS sequence"/>
</dbReference>
<feature type="non-terminal residue" evidence="1">
    <location>
        <position position="230"/>
    </location>
</feature>
<organism evidence="1 2">
    <name type="scientific">Sporolactobacillus shoreicorticis</name>
    <dbReference type="NCBI Taxonomy" id="1923877"/>
    <lineage>
        <taxon>Bacteria</taxon>
        <taxon>Bacillati</taxon>
        <taxon>Bacillota</taxon>
        <taxon>Bacilli</taxon>
        <taxon>Bacillales</taxon>
        <taxon>Sporolactobacillaceae</taxon>
        <taxon>Sporolactobacillus</taxon>
    </lineage>
</organism>
<reference evidence="2" key="1">
    <citation type="journal article" date="2019" name="Int. J. Syst. Evol. Microbiol.">
        <title>The Global Catalogue of Microorganisms (GCM) 10K type strain sequencing project: providing services to taxonomists for standard genome sequencing and annotation.</title>
        <authorList>
            <consortium name="The Broad Institute Genomics Platform"/>
            <consortium name="The Broad Institute Genome Sequencing Center for Infectious Disease"/>
            <person name="Wu L."/>
            <person name="Ma J."/>
        </authorList>
    </citation>
    <scope>NUCLEOTIDE SEQUENCE [LARGE SCALE GENOMIC DNA]</scope>
    <source>
        <strain evidence="2">TISTR 2466</strain>
    </source>
</reference>
<evidence type="ECO:0000313" key="2">
    <source>
        <dbReference type="Proteomes" id="UP001597399"/>
    </source>
</evidence>
<name>A0ABW5S969_9BACL</name>
<protein>
    <submittedName>
        <fullName evidence="1">ATP/GTP-binding protein</fullName>
    </submittedName>
</protein>
<gene>
    <name evidence="1" type="ORF">ACFSUE_22510</name>
</gene>
<comment type="caution">
    <text evidence="1">The sequence shown here is derived from an EMBL/GenBank/DDBJ whole genome shotgun (WGS) entry which is preliminary data.</text>
</comment>
<accession>A0ABW5S969</accession>
<dbReference type="EMBL" id="JBHUMQ010000082">
    <property type="protein sequence ID" value="MFD2696366.1"/>
    <property type="molecule type" value="Genomic_DNA"/>
</dbReference>
<evidence type="ECO:0000313" key="1">
    <source>
        <dbReference type="EMBL" id="MFD2696366.1"/>
    </source>
</evidence>
<proteinExistence type="predicted"/>